<protein>
    <submittedName>
        <fullName evidence="2">DUF1768-domain-containing protein</fullName>
    </submittedName>
</protein>
<dbReference type="Proteomes" id="UP001629113">
    <property type="component" value="Unassembled WGS sequence"/>
</dbReference>
<evidence type="ECO:0000259" key="1">
    <source>
        <dbReference type="Pfam" id="PF08719"/>
    </source>
</evidence>
<dbReference type="Gene3D" id="1.10.357.40">
    <property type="entry name" value="YbiA-like"/>
    <property type="match status" value="1"/>
</dbReference>
<evidence type="ECO:0000313" key="2">
    <source>
        <dbReference type="EMBL" id="KAL3420749.1"/>
    </source>
</evidence>
<evidence type="ECO:0000313" key="3">
    <source>
        <dbReference type="Proteomes" id="UP001629113"/>
    </source>
</evidence>
<organism evidence="2 3">
    <name type="scientific">Phlyctema vagabunda</name>
    <dbReference type="NCBI Taxonomy" id="108571"/>
    <lineage>
        <taxon>Eukaryota</taxon>
        <taxon>Fungi</taxon>
        <taxon>Dikarya</taxon>
        <taxon>Ascomycota</taxon>
        <taxon>Pezizomycotina</taxon>
        <taxon>Leotiomycetes</taxon>
        <taxon>Helotiales</taxon>
        <taxon>Dermateaceae</taxon>
        <taxon>Phlyctema</taxon>
    </lineage>
</organism>
<dbReference type="EMBL" id="JBFCZG010000006">
    <property type="protein sequence ID" value="KAL3420749.1"/>
    <property type="molecule type" value="Genomic_DNA"/>
</dbReference>
<dbReference type="CDD" id="cd15457">
    <property type="entry name" value="NADAR"/>
    <property type="match status" value="1"/>
</dbReference>
<dbReference type="InterPro" id="IPR012816">
    <property type="entry name" value="NADAR"/>
</dbReference>
<dbReference type="SUPFAM" id="SSF143990">
    <property type="entry name" value="YbiA-like"/>
    <property type="match status" value="1"/>
</dbReference>
<dbReference type="Pfam" id="PF08719">
    <property type="entry name" value="NADAR"/>
    <property type="match status" value="1"/>
</dbReference>
<gene>
    <name evidence="2" type="ORF">PVAG01_07194</name>
</gene>
<accession>A0ABR4PBU5</accession>
<name>A0ABR4PBU5_9HELO</name>
<proteinExistence type="predicted"/>
<dbReference type="InterPro" id="IPR037238">
    <property type="entry name" value="YbiA-like_sf"/>
</dbReference>
<feature type="domain" description="NADAR" evidence="1">
    <location>
        <begin position="16"/>
        <end position="168"/>
    </location>
</feature>
<comment type="caution">
    <text evidence="2">The sequence shown here is derived from an EMBL/GenBank/DDBJ whole genome shotgun (WGS) entry which is preliminary data.</text>
</comment>
<keyword evidence="3" id="KW-1185">Reference proteome</keyword>
<reference evidence="2 3" key="1">
    <citation type="submission" date="2024-06" db="EMBL/GenBank/DDBJ databases">
        <title>Complete genome of Phlyctema vagabunda strain 19-DSS-EL-015.</title>
        <authorList>
            <person name="Fiorenzani C."/>
        </authorList>
    </citation>
    <scope>NUCLEOTIDE SEQUENCE [LARGE SCALE GENOMIC DNA]</scope>
    <source>
        <strain evidence="2 3">19-DSS-EL-015</strain>
    </source>
</reference>
<dbReference type="NCBIfam" id="TIGR02464">
    <property type="entry name" value="ribofla_fusion"/>
    <property type="match status" value="1"/>
</dbReference>
<sequence>MPGETVFFFGGARTDTSPWKFLSQWYPSPFRGEDGSVIYKTAEQYMMHQKALLFSDADVAARILLAETPKEQKALGRQVKNFDEDIWIANRLRIVTEGSYHKFMHGLQDNTDLRDKLLATENRELVEAAPRDKIWGIGFSATNAEKNRQKWGQNLLGKALMEVRDQIREEVKEADARVPDIKVGR</sequence>